<comment type="caution">
    <text evidence="3">The sequence shown here is derived from an EMBL/GenBank/DDBJ whole genome shotgun (WGS) entry which is preliminary data.</text>
</comment>
<dbReference type="AlphaFoldDB" id="A0A921GYS6"/>
<organism evidence="3 4">
    <name type="scientific">Staphylococcus kloosii</name>
    <dbReference type="NCBI Taxonomy" id="29384"/>
    <lineage>
        <taxon>Bacteria</taxon>
        <taxon>Bacillati</taxon>
        <taxon>Bacillota</taxon>
        <taxon>Bacilli</taxon>
        <taxon>Bacillales</taxon>
        <taxon>Staphylococcaceae</taxon>
        <taxon>Staphylococcus</taxon>
    </lineage>
</organism>
<sequence>MSNLDKNSIINMENTASYQPRSNLNVVFSTADRDSAVFIFNVTKGNKPLLLSSENVIGHIALKHSDGSFVKDTLHFTEPDINGRFEYYIPNDILKREGTVTMQIFISEKGNSNVTVAERIVTFDIEKSIVSQISAETKLQYIVEYDELKAIIANRVTDIEDNMANAEDYVSQLKQAREKGLSDIEIAKADSEKALNDLADKRLEEISDKAREYSSKFDDDKQYMDDKHQEFKDSVLNSEVVTQGESKEWQKYKLTNDDGTPFTLSEFDFNDIDTLETGSYFLDIVKNSPFKGTSYGFLNIEKATTNSKKVIATPGNSNRYYLKCKWNGVWSDWEEVSTTVSDTGWVPFQLINGAAGNTAFKADTDRGFDCAYRIEKRGDVTEKSIRINASKLS</sequence>
<feature type="domain" description="BppU N-terminal" evidence="2">
    <location>
        <begin position="6"/>
        <end position="152"/>
    </location>
</feature>
<dbReference type="InterPro" id="IPR018913">
    <property type="entry name" value="BppU_N"/>
</dbReference>
<keyword evidence="1" id="KW-0175">Coiled coil</keyword>
<name>A0A921GYS6_9STAP</name>
<dbReference type="EMBL" id="DYVT01000023">
    <property type="protein sequence ID" value="HJF67082.1"/>
    <property type="molecule type" value="Genomic_DNA"/>
</dbReference>
<accession>A0A921GYS6</accession>
<protein>
    <submittedName>
        <fullName evidence="3">BppU family phage baseplate upper protein</fullName>
    </submittedName>
</protein>
<proteinExistence type="predicted"/>
<dbReference type="RefSeq" id="WP_278674421.1">
    <property type="nucleotide sequence ID" value="NZ_DYVT01000023.1"/>
</dbReference>
<reference evidence="3" key="1">
    <citation type="journal article" date="2021" name="PeerJ">
        <title>Extensive microbial diversity within the chicken gut microbiome revealed by metagenomics and culture.</title>
        <authorList>
            <person name="Gilroy R."/>
            <person name="Ravi A."/>
            <person name="Getino M."/>
            <person name="Pursley I."/>
            <person name="Horton D.L."/>
            <person name="Alikhan N.F."/>
            <person name="Baker D."/>
            <person name="Gharbi K."/>
            <person name="Hall N."/>
            <person name="Watson M."/>
            <person name="Adriaenssens E.M."/>
            <person name="Foster-Nyarko E."/>
            <person name="Jarju S."/>
            <person name="Secka A."/>
            <person name="Antonio M."/>
            <person name="Oren A."/>
            <person name="Chaudhuri R.R."/>
            <person name="La Ragione R."/>
            <person name="Hildebrand F."/>
            <person name="Pallen M.J."/>
        </authorList>
    </citation>
    <scope>NUCLEOTIDE SEQUENCE</scope>
    <source>
        <strain evidence="3">CHK149-3286</strain>
    </source>
</reference>
<dbReference type="Proteomes" id="UP000706163">
    <property type="component" value="Unassembled WGS sequence"/>
</dbReference>
<evidence type="ECO:0000313" key="3">
    <source>
        <dbReference type="EMBL" id="HJF67082.1"/>
    </source>
</evidence>
<evidence type="ECO:0000313" key="4">
    <source>
        <dbReference type="Proteomes" id="UP000706163"/>
    </source>
</evidence>
<evidence type="ECO:0000259" key="2">
    <source>
        <dbReference type="Pfam" id="PF10651"/>
    </source>
</evidence>
<gene>
    <name evidence="3" type="ORF">K8V85_02100</name>
</gene>
<reference evidence="3" key="2">
    <citation type="submission" date="2021-09" db="EMBL/GenBank/DDBJ databases">
        <authorList>
            <person name="Gilroy R."/>
        </authorList>
    </citation>
    <scope>NUCLEOTIDE SEQUENCE</scope>
    <source>
        <strain evidence="3">CHK149-3286</strain>
    </source>
</reference>
<dbReference type="CDD" id="cd19958">
    <property type="entry name" value="pyocin_knob"/>
    <property type="match status" value="1"/>
</dbReference>
<dbReference type="Pfam" id="PF10651">
    <property type="entry name" value="BppU_N"/>
    <property type="match status" value="1"/>
</dbReference>
<evidence type="ECO:0000256" key="1">
    <source>
        <dbReference type="SAM" id="Coils"/>
    </source>
</evidence>
<feature type="coiled-coil region" evidence="1">
    <location>
        <begin position="156"/>
        <end position="216"/>
    </location>
</feature>
<dbReference type="Gene3D" id="2.60.40.3350">
    <property type="match status" value="1"/>
</dbReference>
<feature type="non-terminal residue" evidence="3">
    <location>
        <position position="393"/>
    </location>
</feature>